<proteinExistence type="predicted"/>
<dbReference type="EMBL" id="CM044708">
    <property type="protein sequence ID" value="KAI5648850.1"/>
    <property type="molecule type" value="Genomic_DNA"/>
</dbReference>
<gene>
    <name evidence="1" type="ORF">M9H77_34855</name>
</gene>
<protein>
    <submittedName>
        <fullName evidence="1">Uncharacterized protein</fullName>
    </submittedName>
</protein>
<comment type="caution">
    <text evidence="1">The sequence shown here is derived from an EMBL/GenBank/DDBJ whole genome shotgun (WGS) entry which is preliminary data.</text>
</comment>
<evidence type="ECO:0000313" key="2">
    <source>
        <dbReference type="Proteomes" id="UP001060085"/>
    </source>
</evidence>
<name>A0ACB9ZR00_CATRO</name>
<organism evidence="1 2">
    <name type="scientific">Catharanthus roseus</name>
    <name type="common">Madagascar periwinkle</name>
    <name type="synonym">Vinca rosea</name>
    <dbReference type="NCBI Taxonomy" id="4058"/>
    <lineage>
        <taxon>Eukaryota</taxon>
        <taxon>Viridiplantae</taxon>
        <taxon>Streptophyta</taxon>
        <taxon>Embryophyta</taxon>
        <taxon>Tracheophyta</taxon>
        <taxon>Spermatophyta</taxon>
        <taxon>Magnoliopsida</taxon>
        <taxon>eudicotyledons</taxon>
        <taxon>Gunneridae</taxon>
        <taxon>Pentapetalae</taxon>
        <taxon>asterids</taxon>
        <taxon>lamiids</taxon>
        <taxon>Gentianales</taxon>
        <taxon>Apocynaceae</taxon>
        <taxon>Rauvolfioideae</taxon>
        <taxon>Vinceae</taxon>
        <taxon>Catharanthinae</taxon>
        <taxon>Catharanthus</taxon>
    </lineage>
</organism>
<evidence type="ECO:0000313" key="1">
    <source>
        <dbReference type="EMBL" id="KAI5648850.1"/>
    </source>
</evidence>
<reference evidence="2" key="1">
    <citation type="journal article" date="2023" name="Nat. Plants">
        <title>Single-cell RNA sequencing provides a high-resolution roadmap for understanding the multicellular compartmentation of specialized metabolism.</title>
        <authorList>
            <person name="Sun S."/>
            <person name="Shen X."/>
            <person name="Li Y."/>
            <person name="Li Y."/>
            <person name="Wang S."/>
            <person name="Li R."/>
            <person name="Zhang H."/>
            <person name="Shen G."/>
            <person name="Guo B."/>
            <person name="Wei J."/>
            <person name="Xu J."/>
            <person name="St-Pierre B."/>
            <person name="Chen S."/>
            <person name="Sun C."/>
        </authorList>
    </citation>
    <scope>NUCLEOTIDE SEQUENCE [LARGE SCALE GENOMIC DNA]</scope>
</reference>
<accession>A0ACB9ZR00</accession>
<sequence length="440" mass="49644">MALNEMKKLHHFFFFFLIVFLLLLIFPHNSFASSSLNVTKYRQVSSLRLARIEKHLKKINKPSVLTVQSPDGDIIDCVHKRKQPAFDHPLLKNHKIQRVPSEMARAKMEKREWVREMNNSRDGGLGGRDWQIWHQNGVRCPKGTVPIRRSTVHDVLRAKSLYHFGKKQRAQLPLARHRPDAPDIVSGNGHEHAILYTQPSQEIYGAKATINVWDPSVEAVNEFSLSQIWVLSGSFEGADLNSIEAGWQVSPELYGDSRPRLFTYWTSDSYQATGCYNLLCSGFVQTNSRIAIGAAISPISADTGNQYDITILVWKDPKVGNWWMSFGENTLVGYWPAELFTHLADRATMVEWGGEVVNSRPNGEHTSTQMGSGHFADDGFGKSSYFRNLEIVDSDNSLSSVQDISTLAENSNCYNIKSSYNSEWGTHFYYGGPGKNPLCP</sequence>
<dbReference type="Proteomes" id="UP001060085">
    <property type="component" value="Linkage Group LG08"/>
</dbReference>
<keyword evidence="2" id="KW-1185">Reference proteome</keyword>